<evidence type="ECO:0000313" key="2">
    <source>
        <dbReference type="Proteomes" id="UP000649617"/>
    </source>
</evidence>
<keyword evidence="2" id="KW-1185">Reference proteome</keyword>
<name>A0A812X1G4_SYMPI</name>
<accession>A0A812X1G4</accession>
<protein>
    <submittedName>
        <fullName evidence="1">Uncharacterized protein</fullName>
    </submittedName>
</protein>
<proteinExistence type="predicted"/>
<organism evidence="1 2">
    <name type="scientific">Symbiodinium pilosum</name>
    <name type="common">Dinoflagellate</name>
    <dbReference type="NCBI Taxonomy" id="2952"/>
    <lineage>
        <taxon>Eukaryota</taxon>
        <taxon>Sar</taxon>
        <taxon>Alveolata</taxon>
        <taxon>Dinophyceae</taxon>
        <taxon>Suessiales</taxon>
        <taxon>Symbiodiniaceae</taxon>
        <taxon>Symbiodinium</taxon>
    </lineage>
</organism>
<feature type="non-terminal residue" evidence="1">
    <location>
        <position position="1"/>
    </location>
</feature>
<gene>
    <name evidence="1" type="ORF">SPIL2461_LOCUS20027</name>
</gene>
<evidence type="ECO:0000313" key="1">
    <source>
        <dbReference type="EMBL" id="CAE7708177.1"/>
    </source>
</evidence>
<sequence length="113" mass="12765">ADLDALVERVKDSINKKYEILCGTQRQGNWVIVKVCENQDRKEEDYFKCYLYHLPSWTPGCKPLAQSNWTDNSCMGVRDSGSKLEFGEKGTVLEKDAGFGGLMKTIELSTLQP</sequence>
<dbReference type="Proteomes" id="UP000649617">
    <property type="component" value="Unassembled WGS sequence"/>
</dbReference>
<reference evidence="1" key="1">
    <citation type="submission" date="2021-02" db="EMBL/GenBank/DDBJ databases">
        <authorList>
            <person name="Dougan E. K."/>
            <person name="Rhodes N."/>
            <person name="Thang M."/>
            <person name="Chan C."/>
        </authorList>
    </citation>
    <scope>NUCLEOTIDE SEQUENCE</scope>
</reference>
<comment type="caution">
    <text evidence="1">The sequence shown here is derived from an EMBL/GenBank/DDBJ whole genome shotgun (WGS) entry which is preliminary data.</text>
</comment>
<dbReference type="OrthoDB" id="407200at2759"/>
<dbReference type="EMBL" id="CAJNIZ010045018">
    <property type="protein sequence ID" value="CAE7708177.1"/>
    <property type="molecule type" value="Genomic_DNA"/>
</dbReference>
<dbReference type="AlphaFoldDB" id="A0A812X1G4"/>